<dbReference type="Pfam" id="PF22552">
    <property type="entry name" value="TY-Chap3"/>
    <property type="match status" value="1"/>
</dbReference>
<accession>A0ABU4K078</accession>
<sequence>MTGWDGFQERLAEQLAALPAGAVVVLSETGTALPPKTAKGSRYAQFRQDPEALSAELSGDRHLEGAARAGEEGARLLVAAGWRAPDAADRVGNWCAALPWPSPAADYRRLASMVVTGLHTVFRIPAPSSLAYTAWEAEHGNRPLELPLLGLVRED</sequence>
<evidence type="ECO:0000259" key="1">
    <source>
        <dbReference type="Pfam" id="PF22552"/>
    </source>
</evidence>
<feature type="domain" description="TY-Chap N-terminal" evidence="1">
    <location>
        <begin position="3"/>
        <end position="130"/>
    </location>
</feature>
<reference evidence="2 3" key="1">
    <citation type="submission" date="2023-10" db="EMBL/GenBank/DDBJ databases">
        <authorList>
            <person name="Wang X.X."/>
        </authorList>
    </citation>
    <scope>NUCLEOTIDE SEQUENCE [LARGE SCALE GENOMIC DNA]</scope>
    <source>
        <strain evidence="2 3">NBRC 12816</strain>
    </source>
</reference>
<gene>
    <name evidence="2" type="ORF">R2363_03080</name>
</gene>
<evidence type="ECO:0000313" key="3">
    <source>
        <dbReference type="Proteomes" id="UP001278571"/>
    </source>
</evidence>
<evidence type="ECO:0000313" key="2">
    <source>
        <dbReference type="EMBL" id="MDX2291159.1"/>
    </source>
</evidence>
<protein>
    <recommendedName>
        <fullName evidence="1">TY-Chap N-terminal domain-containing protein</fullName>
    </recommendedName>
</protein>
<dbReference type="Proteomes" id="UP001278571">
    <property type="component" value="Unassembled WGS sequence"/>
</dbReference>
<name>A0ABU4K078_9ACTN</name>
<comment type="caution">
    <text evidence="2">The sequence shown here is derived from an EMBL/GenBank/DDBJ whole genome shotgun (WGS) entry which is preliminary data.</text>
</comment>
<dbReference type="EMBL" id="JAWJZF010000181">
    <property type="protein sequence ID" value="MDX2291159.1"/>
    <property type="molecule type" value="Genomic_DNA"/>
</dbReference>
<keyword evidence="3" id="KW-1185">Reference proteome</keyword>
<proteinExistence type="predicted"/>
<organism evidence="2 3">
    <name type="scientific">Streptomyces roseolus</name>
    <dbReference type="NCBI Taxonomy" id="67358"/>
    <lineage>
        <taxon>Bacteria</taxon>
        <taxon>Bacillati</taxon>
        <taxon>Actinomycetota</taxon>
        <taxon>Actinomycetes</taxon>
        <taxon>Kitasatosporales</taxon>
        <taxon>Streptomycetaceae</taxon>
        <taxon>Streptomyces</taxon>
    </lineage>
</organism>
<dbReference type="InterPro" id="IPR054344">
    <property type="entry name" value="TY-Chap_N"/>
</dbReference>
<dbReference type="RefSeq" id="WP_319007744.1">
    <property type="nucleotide sequence ID" value="NZ_JAWJZF010000181.1"/>
</dbReference>